<dbReference type="InterPro" id="IPR000014">
    <property type="entry name" value="PAS"/>
</dbReference>
<dbReference type="InterPro" id="IPR036388">
    <property type="entry name" value="WH-like_DNA-bd_sf"/>
</dbReference>
<dbReference type="InterPro" id="IPR013767">
    <property type="entry name" value="PAS_fold"/>
</dbReference>
<dbReference type="AlphaFoldDB" id="A0A4R9GJ87"/>
<sequence>MEYLREYDQKYETVPDILLVCNAEGQILHISHKGKEILEFLSEDLLFGKNLVDLFSERDKPFVQAEILPVALRNGEWQGQVYVLKKSGEKIPTLQIATILPNSQKGLSFLLFIKGGASERIRSTDIIYRAFRQSKSAMFLTDKDGVILAANGQFEVISGFAESELIGKTPKVFQSDPASLEFYNEFWEKILQGKEFHGSLPNRKRSGRYLQWNQIISPIQDEEGKITNFLMVLSEREVGGPFQLRGVLEIASKGPTQPDVLRRFEGYDRQSLARILREKTKLTKKETDICASIASGKDKHQICEELGIHSGTLKNHLKSIYRKTIDLEKEIPGPERDKLQKLTIYLFRLAGN</sequence>
<dbReference type="GO" id="GO:0003677">
    <property type="term" value="F:DNA binding"/>
    <property type="evidence" value="ECO:0007669"/>
    <property type="project" value="InterPro"/>
</dbReference>
<evidence type="ECO:0000313" key="2">
    <source>
        <dbReference type="EMBL" id="TGK12163.1"/>
    </source>
</evidence>
<evidence type="ECO:0000259" key="1">
    <source>
        <dbReference type="PROSITE" id="PS50112"/>
    </source>
</evidence>
<dbReference type="NCBIfam" id="TIGR00229">
    <property type="entry name" value="sensory_box"/>
    <property type="match status" value="2"/>
</dbReference>
<dbReference type="PROSITE" id="PS50112">
    <property type="entry name" value="PAS"/>
    <property type="match status" value="2"/>
</dbReference>
<evidence type="ECO:0000313" key="3">
    <source>
        <dbReference type="Proteomes" id="UP000298458"/>
    </source>
</evidence>
<dbReference type="Pfam" id="PF00989">
    <property type="entry name" value="PAS"/>
    <property type="match status" value="1"/>
</dbReference>
<dbReference type="CDD" id="cd00130">
    <property type="entry name" value="PAS"/>
    <property type="match status" value="2"/>
</dbReference>
<dbReference type="GO" id="GO:0006355">
    <property type="term" value="P:regulation of DNA-templated transcription"/>
    <property type="evidence" value="ECO:0007669"/>
    <property type="project" value="InterPro"/>
</dbReference>
<dbReference type="InterPro" id="IPR016032">
    <property type="entry name" value="Sig_transdc_resp-reg_C-effctor"/>
</dbReference>
<dbReference type="InterPro" id="IPR035965">
    <property type="entry name" value="PAS-like_dom_sf"/>
</dbReference>
<dbReference type="SMART" id="SM00091">
    <property type="entry name" value="PAS"/>
    <property type="match status" value="2"/>
</dbReference>
<dbReference type="Pfam" id="PF13426">
    <property type="entry name" value="PAS_9"/>
    <property type="match status" value="1"/>
</dbReference>
<reference evidence="2" key="1">
    <citation type="journal article" date="2019" name="PLoS Negl. Trop. Dis.">
        <title>Revisiting the worldwide diversity of Leptospira species in the environment.</title>
        <authorList>
            <person name="Vincent A.T."/>
            <person name="Schiettekatte O."/>
            <person name="Bourhy P."/>
            <person name="Veyrier F.J."/>
            <person name="Picardeau M."/>
        </authorList>
    </citation>
    <scope>NUCLEOTIDE SEQUENCE [LARGE SCALE GENOMIC DNA]</scope>
    <source>
        <strain evidence="2">SSW15</strain>
    </source>
</reference>
<proteinExistence type="predicted"/>
<dbReference type="InterPro" id="IPR000792">
    <property type="entry name" value="Tscrpt_reg_LuxR_C"/>
</dbReference>
<organism evidence="2 3">
    <name type="scientific">Leptospira fletcheri</name>
    <dbReference type="NCBI Taxonomy" id="2484981"/>
    <lineage>
        <taxon>Bacteria</taxon>
        <taxon>Pseudomonadati</taxon>
        <taxon>Spirochaetota</taxon>
        <taxon>Spirochaetia</taxon>
        <taxon>Leptospirales</taxon>
        <taxon>Leptospiraceae</taxon>
        <taxon>Leptospira</taxon>
    </lineage>
</organism>
<gene>
    <name evidence="2" type="ORF">EHO60_07815</name>
</gene>
<dbReference type="SUPFAM" id="SSF55785">
    <property type="entry name" value="PYP-like sensor domain (PAS domain)"/>
    <property type="match status" value="2"/>
</dbReference>
<name>A0A4R9GJ87_9LEPT</name>
<accession>A0A4R9GJ87</accession>
<dbReference type="EMBL" id="RQET01000004">
    <property type="protein sequence ID" value="TGK12163.1"/>
    <property type="molecule type" value="Genomic_DNA"/>
</dbReference>
<dbReference type="RefSeq" id="WP_135767998.1">
    <property type="nucleotide sequence ID" value="NZ_RQET01000004.1"/>
</dbReference>
<dbReference type="Gene3D" id="1.10.10.10">
    <property type="entry name" value="Winged helix-like DNA-binding domain superfamily/Winged helix DNA-binding domain"/>
    <property type="match status" value="1"/>
</dbReference>
<comment type="caution">
    <text evidence="2">The sequence shown here is derived from an EMBL/GenBank/DDBJ whole genome shotgun (WGS) entry which is preliminary data.</text>
</comment>
<feature type="domain" description="PAS" evidence="1">
    <location>
        <begin position="123"/>
        <end position="194"/>
    </location>
</feature>
<protein>
    <submittedName>
        <fullName evidence="2">PAS domain-containing protein</fullName>
    </submittedName>
</protein>
<keyword evidence="3" id="KW-1185">Reference proteome</keyword>
<dbReference type="Gene3D" id="3.30.450.20">
    <property type="entry name" value="PAS domain"/>
    <property type="match status" value="2"/>
</dbReference>
<dbReference type="PRINTS" id="PR00038">
    <property type="entry name" value="HTHLUXR"/>
</dbReference>
<dbReference type="SUPFAM" id="SSF46894">
    <property type="entry name" value="C-terminal effector domain of the bipartite response regulators"/>
    <property type="match status" value="1"/>
</dbReference>
<dbReference type="OrthoDB" id="336863at2"/>
<dbReference type="Pfam" id="PF00196">
    <property type="entry name" value="GerE"/>
    <property type="match status" value="1"/>
</dbReference>
<feature type="domain" description="PAS" evidence="1">
    <location>
        <begin position="3"/>
        <end position="75"/>
    </location>
</feature>
<dbReference type="Proteomes" id="UP000298458">
    <property type="component" value="Unassembled WGS sequence"/>
</dbReference>